<name>A0ABW5AMI6_9BRAD</name>
<sequence length="276" mass="29424">MIKDIVVNLALVADHDPAAAFAISIARTFGAHVTGVVFVYDPVISPSIMDGVSAEWIDAQRDESLTMAQTAIARFDRAAELAGVQAGHRIIEATLGGATDMFGRIARRFDLAVVGQREPDRMSPADLFAEGALFESGRPVVMVPYIQKDGLALDRVLMCWDGSRTAARAMGDALPFLARAAQVDVVIVATGRSKSDEIPGADVGHHLARHGIKVDVKRIVAEDVDVPNTILSYAADVSADFMVMGGYGHSRLREFVLGGATRGILGSMTVPVLMSH</sequence>
<evidence type="ECO:0000313" key="4">
    <source>
        <dbReference type="Proteomes" id="UP001597314"/>
    </source>
</evidence>
<proteinExistence type="inferred from homology"/>
<dbReference type="RefSeq" id="WP_378478368.1">
    <property type="nucleotide sequence ID" value="NZ_JBHUIW010000015.1"/>
</dbReference>
<dbReference type="InterPro" id="IPR006015">
    <property type="entry name" value="Universal_stress_UspA"/>
</dbReference>
<dbReference type="Proteomes" id="UP001597314">
    <property type="component" value="Unassembled WGS sequence"/>
</dbReference>
<comment type="caution">
    <text evidence="3">The sequence shown here is derived from an EMBL/GenBank/DDBJ whole genome shotgun (WGS) entry which is preliminary data.</text>
</comment>
<dbReference type="SUPFAM" id="SSF52402">
    <property type="entry name" value="Adenine nucleotide alpha hydrolases-like"/>
    <property type="match status" value="2"/>
</dbReference>
<keyword evidence="4" id="KW-1185">Reference proteome</keyword>
<evidence type="ECO:0000313" key="3">
    <source>
        <dbReference type="EMBL" id="MFD2183201.1"/>
    </source>
</evidence>
<comment type="similarity">
    <text evidence="1">Belongs to the universal stress protein A family.</text>
</comment>
<dbReference type="Gene3D" id="3.40.50.12370">
    <property type="match status" value="1"/>
</dbReference>
<gene>
    <name evidence="3" type="ORF">ACFSOX_13665</name>
</gene>
<dbReference type="EMBL" id="JBHUIW010000015">
    <property type="protein sequence ID" value="MFD2183201.1"/>
    <property type="molecule type" value="Genomic_DNA"/>
</dbReference>
<dbReference type="Pfam" id="PF00582">
    <property type="entry name" value="Usp"/>
    <property type="match status" value="1"/>
</dbReference>
<evidence type="ECO:0000259" key="2">
    <source>
        <dbReference type="Pfam" id="PF00582"/>
    </source>
</evidence>
<dbReference type="PANTHER" id="PTHR46268">
    <property type="entry name" value="STRESS RESPONSE PROTEIN NHAX"/>
    <property type="match status" value="1"/>
</dbReference>
<feature type="domain" description="UspA" evidence="2">
    <location>
        <begin position="154"/>
        <end position="274"/>
    </location>
</feature>
<organism evidence="3 4">
    <name type="scientific">Rhodoplanes azumiensis</name>
    <dbReference type="NCBI Taxonomy" id="1897628"/>
    <lineage>
        <taxon>Bacteria</taxon>
        <taxon>Pseudomonadati</taxon>
        <taxon>Pseudomonadota</taxon>
        <taxon>Alphaproteobacteria</taxon>
        <taxon>Hyphomicrobiales</taxon>
        <taxon>Nitrobacteraceae</taxon>
        <taxon>Rhodoplanes</taxon>
    </lineage>
</organism>
<accession>A0ABW5AMI6</accession>
<dbReference type="PANTHER" id="PTHR46268:SF15">
    <property type="entry name" value="UNIVERSAL STRESS PROTEIN HP_0031"/>
    <property type="match status" value="1"/>
</dbReference>
<evidence type="ECO:0000256" key="1">
    <source>
        <dbReference type="ARBA" id="ARBA00008791"/>
    </source>
</evidence>
<dbReference type="PRINTS" id="PR01438">
    <property type="entry name" value="UNVRSLSTRESS"/>
</dbReference>
<protein>
    <submittedName>
        <fullName evidence="3">Universal stress protein</fullName>
    </submittedName>
</protein>
<dbReference type="InterPro" id="IPR006016">
    <property type="entry name" value="UspA"/>
</dbReference>
<reference evidence="4" key="1">
    <citation type="journal article" date="2019" name="Int. J. Syst. Evol. Microbiol.">
        <title>The Global Catalogue of Microorganisms (GCM) 10K type strain sequencing project: providing services to taxonomists for standard genome sequencing and annotation.</title>
        <authorList>
            <consortium name="The Broad Institute Genomics Platform"/>
            <consortium name="The Broad Institute Genome Sequencing Center for Infectious Disease"/>
            <person name="Wu L."/>
            <person name="Ma J."/>
        </authorList>
    </citation>
    <scope>NUCLEOTIDE SEQUENCE [LARGE SCALE GENOMIC DNA]</scope>
    <source>
        <strain evidence="4">CGMCC 1.6774</strain>
    </source>
</reference>
<dbReference type="CDD" id="cd00293">
    <property type="entry name" value="USP-like"/>
    <property type="match status" value="1"/>
</dbReference>